<evidence type="ECO:0000256" key="6">
    <source>
        <dbReference type="ARBA" id="ARBA00022695"/>
    </source>
</evidence>
<dbReference type="CDD" id="cd04181">
    <property type="entry name" value="NTP_transferase"/>
    <property type="match status" value="1"/>
</dbReference>
<comment type="pathway">
    <text evidence="2">Nucleotide-sugar biosynthesis; UDP-N-acetyl-alpha-D-glucosamine biosynthesis; UDP-N-acetyl-alpha-D-glucosamine from N-acetyl-alpha-D-glucosamine 1-phosphate: step 1/1.</text>
</comment>
<dbReference type="SUPFAM" id="SSF53448">
    <property type="entry name" value="Nucleotide-diphospho-sugar transferases"/>
    <property type="match status" value="1"/>
</dbReference>
<dbReference type="PANTHER" id="PTHR43584:SF8">
    <property type="entry name" value="N-ACETYLMURAMATE ALPHA-1-PHOSPHATE URIDYLYLTRANSFERASE"/>
    <property type="match status" value="1"/>
</dbReference>
<keyword evidence="6" id="KW-0548">Nucleotidyltransferase</keyword>
<dbReference type="InterPro" id="IPR011004">
    <property type="entry name" value="Trimer_LpxA-like_sf"/>
</dbReference>
<comment type="catalytic activity">
    <reaction evidence="10">
        <text>N-acetyl-alpha-D-glucosamine 1-phosphate + UTP + H(+) = UDP-N-acetyl-alpha-D-glucosamine + diphosphate</text>
        <dbReference type="Rhea" id="RHEA:13509"/>
        <dbReference type="ChEBI" id="CHEBI:15378"/>
        <dbReference type="ChEBI" id="CHEBI:33019"/>
        <dbReference type="ChEBI" id="CHEBI:46398"/>
        <dbReference type="ChEBI" id="CHEBI:57705"/>
        <dbReference type="ChEBI" id="CHEBI:57776"/>
        <dbReference type="EC" id="2.7.7.23"/>
    </reaction>
</comment>
<feature type="domain" description="Mannose-1-phosphate guanyltransferase C-terminal" evidence="12">
    <location>
        <begin position="266"/>
        <end position="336"/>
    </location>
</feature>
<sequence>MAGEVKAFVMAAGVGSRLFPFTVKRSKAMVPLLNKPLLQYGLEELKIAGIKDVTILVKADKEGIMNYFGDGKKFGLKIRYIEQKENLGTADAVRYAKDLKGDFLVVSGDTLFFHEDIRGLTDMYFKTKPDAVMSVTEKEDVKAFGKVIFRGDKLTDIKEKTEEGRGFVNTGMYVFSERIFDAVENIKKRENGEYYLTGALTKLEDVRVYKMAKPWMDVGYPWEILNATETLIKRIKPKNEGKVERVTIKGDVVIGKGTVIKSGTYIEGPVVIGENCEIGPNAYIRPNTVIGDNCKVGNACEIKNSVIMRGTKIPHLSYVGDSVIDEDCNLGAGTITANLRFDKGDIKVLVKDKLEDSKRKKLGAFIGRGVQTGINVSINPGVVISPNARILPGEIVRRNVV</sequence>
<dbReference type="InterPro" id="IPR023915">
    <property type="entry name" value="Bifunctiontional_GlmU_arc-type"/>
</dbReference>
<dbReference type="NCBIfam" id="TIGR03992">
    <property type="entry name" value="Arch_glmU"/>
    <property type="match status" value="1"/>
</dbReference>
<protein>
    <submittedName>
        <fullName evidence="13">NTP transferase domain-containing protein</fullName>
    </submittedName>
</protein>
<evidence type="ECO:0000256" key="9">
    <source>
        <dbReference type="ARBA" id="ARBA00048247"/>
    </source>
</evidence>
<dbReference type="Gene3D" id="2.160.10.10">
    <property type="entry name" value="Hexapeptide repeat proteins"/>
    <property type="match status" value="1"/>
</dbReference>
<comment type="caution">
    <text evidence="13">The sequence shown here is derived from an EMBL/GenBank/DDBJ whole genome shotgun (WGS) entry which is preliminary data.</text>
</comment>
<evidence type="ECO:0000256" key="4">
    <source>
        <dbReference type="ARBA" id="ARBA00007947"/>
    </source>
</evidence>
<dbReference type="Proteomes" id="UP000763484">
    <property type="component" value="Unassembled WGS sequence"/>
</dbReference>
<dbReference type="InterPro" id="IPR056729">
    <property type="entry name" value="GMPPB_C"/>
</dbReference>
<evidence type="ECO:0000256" key="3">
    <source>
        <dbReference type="ARBA" id="ARBA00007707"/>
    </source>
</evidence>
<dbReference type="Pfam" id="PF25087">
    <property type="entry name" value="GMPPB_C"/>
    <property type="match status" value="1"/>
</dbReference>
<dbReference type="InterPro" id="IPR029044">
    <property type="entry name" value="Nucleotide-diphossugar_trans"/>
</dbReference>
<dbReference type="GO" id="GO:0019134">
    <property type="term" value="F:glucosamine-1-phosphate N-acetyltransferase activity"/>
    <property type="evidence" value="ECO:0007669"/>
    <property type="project" value="UniProtKB-EC"/>
</dbReference>
<evidence type="ECO:0000259" key="11">
    <source>
        <dbReference type="Pfam" id="PF00483"/>
    </source>
</evidence>
<comment type="similarity">
    <text evidence="4">In the N-terminal section; belongs to the N-acetylglucosamine-1-phosphate uridyltransferase family.</text>
</comment>
<gene>
    <name evidence="13" type="ORF">IHE50_01120</name>
</gene>
<evidence type="ECO:0000256" key="7">
    <source>
        <dbReference type="ARBA" id="ARBA00023268"/>
    </source>
</evidence>
<evidence type="ECO:0000256" key="2">
    <source>
        <dbReference type="ARBA" id="ARBA00005208"/>
    </source>
</evidence>
<dbReference type="EMBL" id="JADFAQ010000018">
    <property type="protein sequence ID" value="MBE5728002.1"/>
    <property type="molecule type" value="Genomic_DNA"/>
</dbReference>
<evidence type="ECO:0000256" key="10">
    <source>
        <dbReference type="ARBA" id="ARBA00048493"/>
    </source>
</evidence>
<evidence type="ECO:0000313" key="13">
    <source>
        <dbReference type="EMBL" id="MBE5728002.1"/>
    </source>
</evidence>
<organism evidence="13 14">
    <name type="scientific">Candidatus Acidifodinimicrobium mancum</name>
    <dbReference type="NCBI Taxonomy" id="2898728"/>
    <lineage>
        <taxon>Archaea</taxon>
        <taxon>Candidatus Parvarchaeota</taxon>
        <taxon>Candidatus Acidifodinimicrobiaceae</taxon>
        <taxon>Candidatus Acidifodinimicrobium</taxon>
    </lineage>
</organism>
<dbReference type="Gene3D" id="3.90.550.10">
    <property type="entry name" value="Spore Coat Polysaccharide Biosynthesis Protein SpsA, Chain A"/>
    <property type="match status" value="1"/>
</dbReference>
<accession>A0A8T3UQ55</accession>
<feature type="domain" description="Nucleotidyl transferase" evidence="11">
    <location>
        <begin position="6"/>
        <end position="231"/>
    </location>
</feature>
<keyword evidence="5 13" id="KW-0808">Transferase</keyword>
<evidence type="ECO:0000256" key="8">
    <source>
        <dbReference type="ARBA" id="ARBA00023315"/>
    </source>
</evidence>
<dbReference type="PANTHER" id="PTHR43584">
    <property type="entry name" value="NUCLEOTIDYL TRANSFERASE"/>
    <property type="match status" value="1"/>
</dbReference>
<dbReference type="InterPro" id="IPR005835">
    <property type="entry name" value="NTP_transferase_dom"/>
</dbReference>
<dbReference type="GO" id="GO:0003977">
    <property type="term" value="F:UDP-N-acetylglucosamine diphosphorylase activity"/>
    <property type="evidence" value="ECO:0007669"/>
    <property type="project" value="UniProtKB-EC"/>
</dbReference>
<evidence type="ECO:0000259" key="12">
    <source>
        <dbReference type="Pfam" id="PF25087"/>
    </source>
</evidence>
<evidence type="ECO:0000256" key="5">
    <source>
        <dbReference type="ARBA" id="ARBA00022679"/>
    </source>
</evidence>
<proteinExistence type="inferred from homology"/>
<dbReference type="InterPro" id="IPR050065">
    <property type="entry name" value="GlmU-like"/>
</dbReference>
<dbReference type="SUPFAM" id="SSF51161">
    <property type="entry name" value="Trimeric LpxA-like enzymes"/>
    <property type="match status" value="1"/>
</dbReference>
<dbReference type="CDD" id="cd05636">
    <property type="entry name" value="LbH_G1P_TT_C_like"/>
    <property type="match status" value="1"/>
</dbReference>
<name>A0A8T3UQ55_9ARCH</name>
<reference evidence="13 14" key="1">
    <citation type="submission" date="2020-09" db="EMBL/GenBank/DDBJ databases">
        <title>Genomic characterization of a novel Parvarchaeota family in acid mine drainage sediments.</title>
        <authorList>
            <person name="Luo Z.-H."/>
        </authorList>
    </citation>
    <scope>NUCLEOTIDE SEQUENCE [LARGE SCALE GENOMIC DNA]</scope>
    <source>
        <strain evidence="13">TL1-5_bins.178</strain>
    </source>
</reference>
<dbReference type="Pfam" id="PF00483">
    <property type="entry name" value="NTP_transferase"/>
    <property type="match status" value="1"/>
</dbReference>
<comment type="similarity">
    <text evidence="3">In the C-terminal section; belongs to the transferase hexapeptide repeat family.</text>
</comment>
<evidence type="ECO:0000256" key="1">
    <source>
        <dbReference type="ARBA" id="ARBA00005166"/>
    </source>
</evidence>
<keyword evidence="7" id="KW-0511">Multifunctional enzyme</keyword>
<comment type="pathway">
    <text evidence="1">Nucleotide-sugar biosynthesis; UDP-N-acetyl-alpha-D-glucosamine biosynthesis; N-acetyl-alpha-D-glucosamine 1-phosphate from alpha-D-glucosamine 6-phosphate (route II): step 2/2.</text>
</comment>
<keyword evidence="8" id="KW-0012">Acyltransferase</keyword>
<dbReference type="AlphaFoldDB" id="A0A8T3UQ55"/>
<comment type="catalytic activity">
    <reaction evidence="9">
        <text>alpha-D-glucosamine 1-phosphate + acetyl-CoA = N-acetyl-alpha-D-glucosamine 1-phosphate + CoA + H(+)</text>
        <dbReference type="Rhea" id="RHEA:13725"/>
        <dbReference type="ChEBI" id="CHEBI:15378"/>
        <dbReference type="ChEBI" id="CHEBI:57287"/>
        <dbReference type="ChEBI" id="CHEBI:57288"/>
        <dbReference type="ChEBI" id="CHEBI:57776"/>
        <dbReference type="ChEBI" id="CHEBI:58516"/>
        <dbReference type="EC" id="2.3.1.157"/>
    </reaction>
</comment>
<evidence type="ECO:0000313" key="14">
    <source>
        <dbReference type="Proteomes" id="UP000763484"/>
    </source>
</evidence>